<dbReference type="Pfam" id="PF02481">
    <property type="entry name" value="DNA_processg_A"/>
    <property type="match status" value="1"/>
</dbReference>
<dbReference type="RefSeq" id="WP_100266357.1">
    <property type="nucleotide sequence ID" value="NZ_CP018800.1"/>
</dbReference>
<dbReference type="InterPro" id="IPR036388">
    <property type="entry name" value="WH-like_DNA-bd_sf"/>
</dbReference>
<dbReference type="AlphaFoldDB" id="A0A2K8L745"/>
<accession>A0A2K8L745</accession>
<feature type="domain" description="DprA winged helix" evidence="3">
    <location>
        <begin position="304"/>
        <end position="361"/>
    </location>
</feature>
<dbReference type="NCBIfam" id="TIGR00732">
    <property type="entry name" value="dprA"/>
    <property type="match status" value="1"/>
</dbReference>
<protein>
    <submittedName>
        <fullName evidence="4">DNA protecting protein DprA</fullName>
    </submittedName>
</protein>
<dbReference type="InterPro" id="IPR041614">
    <property type="entry name" value="DprA_WH"/>
</dbReference>
<feature type="domain" description="Smf/DprA SLOG" evidence="2">
    <location>
        <begin position="84"/>
        <end position="292"/>
    </location>
</feature>
<dbReference type="InterPro" id="IPR010994">
    <property type="entry name" value="RuvA_2-like"/>
</dbReference>
<dbReference type="PANTHER" id="PTHR43022">
    <property type="entry name" value="PROTEIN SMF"/>
    <property type="match status" value="1"/>
</dbReference>
<sequence length="369" mass="38730">MAVAAASRQAIAWLRLSLVSGIGPLLGRKLVDAAGSVEGVFSAGDETWSNVAGIGPSLRTALKGSHPEHAVAVLKQCEVAGIRLISPDDDLWPEALKGIDDAPLLLFAKGDAVALNSEKMLAVVGARRASREGALISRRWSRYLSDQGVTIVSGMACGIDAASHGGALEGGSPTIAVLGCGLASLSGEQQAQAEAICRQGCVISEFLPDQGARPEQFPRRNRIIAALAPATLVVEADVRSGSLITARLAAGYGREVFAVPGSLQTGNHAGCHQLIRDGAVLATDPSCIMSELGWDAGKSVRNQKQRSYQPVNEYEAKIVAVLGHERLHLDELTETCGLTLPELSPILLALELQGVIERLPGSRYQLSAE</sequence>
<reference evidence="4 5" key="1">
    <citation type="submission" date="2016-12" db="EMBL/GenBank/DDBJ databases">
        <title>Isolation and genomic insights into novel planktonic Zetaproteobacteria from stratified waters of the Chesapeake Bay.</title>
        <authorList>
            <person name="McAllister S.M."/>
            <person name="Kato S."/>
            <person name="Chan C.S."/>
            <person name="Chiu B.K."/>
            <person name="Field E.K."/>
        </authorList>
    </citation>
    <scope>NUCLEOTIDE SEQUENCE [LARGE SCALE GENOMIC DNA]</scope>
    <source>
        <strain evidence="4 5">CP-8</strain>
    </source>
</reference>
<dbReference type="Proteomes" id="UP000231637">
    <property type="component" value="Chromosome"/>
</dbReference>
<evidence type="ECO:0000313" key="4">
    <source>
        <dbReference type="EMBL" id="ATX83083.1"/>
    </source>
</evidence>
<name>A0A2K8L745_9PROT</name>
<dbReference type="InterPro" id="IPR003488">
    <property type="entry name" value="DprA"/>
</dbReference>
<dbReference type="SUPFAM" id="SSF47781">
    <property type="entry name" value="RuvA domain 2-like"/>
    <property type="match status" value="1"/>
</dbReference>
<dbReference type="Pfam" id="PF17782">
    <property type="entry name" value="WHD_DprA"/>
    <property type="match status" value="1"/>
</dbReference>
<gene>
    <name evidence="4" type="ORF">Ga0123462_2249</name>
</gene>
<dbReference type="OrthoDB" id="9785707at2"/>
<evidence type="ECO:0000313" key="5">
    <source>
        <dbReference type="Proteomes" id="UP000231637"/>
    </source>
</evidence>
<dbReference type="KEGG" id="mfn:Ga0123462_2249"/>
<dbReference type="Gene3D" id="1.10.10.10">
    <property type="entry name" value="Winged helix-like DNA-binding domain superfamily/Winged helix DNA-binding domain"/>
    <property type="match status" value="1"/>
</dbReference>
<comment type="similarity">
    <text evidence="1">Belongs to the DprA/Smf family.</text>
</comment>
<dbReference type="PANTHER" id="PTHR43022:SF1">
    <property type="entry name" value="PROTEIN SMF"/>
    <property type="match status" value="1"/>
</dbReference>
<dbReference type="GO" id="GO:0009294">
    <property type="term" value="P:DNA-mediated transformation"/>
    <property type="evidence" value="ECO:0007669"/>
    <property type="project" value="InterPro"/>
</dbReference>
<evidence type="ECO:0000256" key="1">
    <source>
        <dbReference type="ARBA" id="ARBA00006525"/>
    </source>
</evidence>
<dbReference type="Gene3D" id="3.40.50.450">
    <property type="match status" value="1"/>
</dbReference>
<evidence type="ECO:0000259" key="3">
    <source>
        <dbReference type="Pfam" id="PF17782"/>
    </source>
</evidence>
<dbReference type="SUPFAM" id="SSF102405">
    <property type="entry name" value="MCP/YpsA-like"/>
    <property type="match status" value="1"/>
</dbReference>
<dbReference type="InterPro" id="IPR057666">
    <property type="entry name" value="DrpA_SLOG"/>
</dbReference>
<proteinExistence type="inferred from homology"/>
<evidence type="ECO:0000259" key="2">
    <source>
        <dbReference type="Pfam" id="PF02481"/>
    </source>
</evidence>
<organism evidence="4 5">
    <name type="scientific">Mariprofundus ferrinatatus</name>
    <dbReference type="NCBI Taxonomy" id="1921087"/>
    <lineage>
        <taxon>Bacteria</taxon>
        <taxon>Pseudomonadati</taxon>
        <taxon>Pseudomonadota</taxon>
        <taxon>Candidatius Mariprofundia</taxon>
        <taxon>Mariprofundales</taxon>
        <taxon>Mariprofundaceae</taxon>
        <taxon>Mariprofundus</taxon>
    </lineage>
</organism>
<keyword evidence="5" id="KW-1185">Reference proteome</keyword>
<dbReference type="EMBL" id="CP018800">
    <property type="protein sequence ID" value="ATX83083.1"/>
    <property type="molecule type" value="Genomic_DNA"/>
</dbReference>